<reference evidence="1 2" key="1">
    <citation type="submission" date="2016-10" db="EMBL/GenBank/DDBJ databases">
        <title>The Draft Genome Sequence of Actinokineospora bangkokensis 44EHWT reveals the biosynthetic pathway of antifungal compounds Thailandins with unusual extender unit butylmalonyl-CoA.</title>
        <authorList>
            <person name="Greule A."/>
            <person name="Intra B."/>
            <person name="Flemming S."/>
            <person name="Rommel M.G."/>
            <person name="Panbangred W."/>
            <person name="Bechthold A."/>
        </authorList>
    </citation>
    <scope>NUCLEOTIDE SEQUENCE [LARGE SCALE GENOMIC DNA]</scope>
    <source>
        <strain evidence="1 2">44EHW</strain>
    </source>
</reference>
<gene>
    <name evidence="1" type="ORF">BJP25_02355</name>
</gene>
<dbReference type="Proteomes" id="UP000186040">
    <property type="component" value="Unassembled WGS sequence"/>
</dbReference>
<organism evidence="1 2">
    <name type="scientific">Actinokineospora bangkokensis</name>
    <dbReference type="NCBI Taxonomy" id="1193682"/>
    <lineage>
        <taxon>Bacteria</taxon>
        <taxon>Bacillati</taxon>
        <taxon>Actinomycetota</taxon>
        <taxon>Actinomycetes</taxon>
        <taxon>Pseudonocardiales</taxon>
        <taxon>Pseudonocardiaceae</taxon>
        <taxon>Actinokineospora</taxon>
    </lineage>
</organism>
<protein>
    <submittedName>
        <fullName evidence="1">Uncharacterized protein</fullName>
    </submittedName>
</protein>
<dbReference type="AlphaFoldDB" id="A0A1Q9LCY0"/>
<comment type="caution">
    <text evidence="1">The sequence shown here is derived from an EMBL/GenBank/DDBJ whole genome shotgun (WGS) entry which is preliminary data.</text>
</comment>
<accession>A0A1Q9LCY0</accession>
<proteinExistence type="predicted"/>
<dbReference type="EMBL" id="MKQR01000028">
    <property type="protein sequence ID" value="OLR89873.1"/>
    <property type="molecule type" value="Genomic_DNA"/>
</dbReference>
<sequence length="134" mass="13219">MVAAGRFAPVVPVVAVAGLLAPRGRLPVAVRALVAGVGAAVVAVVARRPVAQGPAVEVAVGLVLRLVGLLQRAGRPAARRGWRLGARALGPAHRAAPGRARGFRLGGGLGGRLRLRGEAPPALAAAPAVGGVVV</sequence>
<evidence type="ECO:0000313" key="2">
    <source>
        <dbReference type="Proteomes" id="UP000186040"/>
    </source>
</evidence>
<evidence type="ECO:0000313" key="1">
    <source>
        <dbReference type="EMBL" id="OLR89873.1"/>
    </source>
</evidence>
<keyword evidence="2" id="KW-1185">Reference proteome</keyword>
<name>A0A1Q9LCY0_9PSEU</name>